<evidence type="ECO:0000313" key="2">
    <source>
        <dbReference type="EMBL" id="MBC8362237.1"/>
    </source>
</evidence>
<proteinExistence type="predicted"/>
<dbReference type="Proteomes" id="UP000603434">
    <property type="component" value="Unassembled WGS sequence"/>
</dbReference>
<dbReference type="AlphaFoldDB" id="A0A8J6NLQ8"/>
<comment type="caution">
    <text evidence="2">The sequence shown here is derived from an EMBL/GenBank/DDBJ whole genome shotgun (WGS) entry which is preliminary data.</text>
</comment>
<accession>A0A8J6NLQ8</accession>
<protein>
    <submittedName>
        <fullName evidence="2">Uncharacterized protein</fullName>
    </submittedName>
</protein>
<feature type="compositionally biased region" description="Polar residues" evidence="1">
    <location>
        <begin position="217"/>
        <end position="229"/>
    </location>
</feature>
<evidence type="ECO:0000256" key="1">
    <source>
        <dbReference type="SAM" id="MobiDB-lite"/>
    </source>
</evidence>
<evidence type="ECO:0000313" key="3">
    <source>
        <dbReference type="Proteomes" id="UP000603434"/>
    </source>
</evidence>
<sequence length="229" mass="25752">MQELPNLFADDLSDRDRRIEYQYLEDVAIGSIDLLIARLTPDARRLLWVVTLANEPNTETMIKGVWSGGSLEDEKIEQIRQLLQIKDQLPQEVRKQLDGLPAEIRARLEQPQSHFATPPLPPLLLQLHHSGLLSKESSTPEETSSVYAFHELTKERIAAWMANHEAERNGSSEKKIWLAYGERYIDTFKQLLQSAGTAHGTRQPKPGGAPWPISFKPGSSSTWAHSPAG</sequence>
<name>A0A8J6NLQ8_9BACT</name>
<organism evidence="2 3">
    <name type="scientific">Candidatus Desulfatibia profunda</name>
    <dbReference type="NCBI Taxonomy" id="2841695"/>
    <lineage>
        <taxon>Bacteria</taxon>
        <taxon>Pseudomonadati</taxon>
        <taxon>Thermodesulfobacteriota</taxon>
        <taxon>Desulfobacteria</taxon>
        <taxon>Desulfobacterales</taxon>
        <taxon>Desulfobacterales incertae sedis</taxon>
        <taxon>Candidatus Desulfatibia</taxon>
    </lineage>
</organism>
<dbReference type="EMBL" id="JACNJH010000177">
    <property type="protein sequence ID" value="MBC8362237.1"/>
    <property type="molecule type" value="Genomic_DNA"/>
</dbReference>
<reference evidence="2 3" key="1">
    <citation type="submission" date="2020-08" db="EMBL/GenBank/DDBJ databases">
        <title>Bridging the membrane lipid divide: bacteria of the FCB group superphylum have the potential to synthesize archaeal ether lipids.</title>
        <authorList>
            <person name="Villanueva L."/>
            <person name="Von Meijenfeldt F.A.B."/>
            <person name="Westbye A.B."/>
            <person name="Yadav S."/>
            <person name="Hopmans E.C."/>
            <person name="Dutilh B.E."/>
            <person name="Sinninghe Damste J.S."/>
        </authorList>
    </citation>
    <scope>NUCLEOTIDE SEQUENCE [LARGE SCALE GENOMIC DNA]</scope>
    <source>
        <strain evidence="2">NIOZ-UU30</strain>
    </source>
</reference>
<gene>
    <name evidence="2" type="ORF">H8E23_12660</name>
</gene>
<feature type="region of interest" description="Disordered" evidence="1">
    <location>
        <begin position="196"/>
        <end position="229"/>
    </location>
</feature>